<dbReference type="InterPro" id="IPR011611">
    <property type="entry name" value="PfkB_dom"/>
</dbReference>
<keyword evidence="4 9" id="KW-0418">Kinase</keyword>
<feature type="binding site" evidence="9">
    <location>
        <begin position="38"/>
        <end position="42"/>
    </location>
    <ligand>
        <name>substrate</name>
    </ligand>
</feature>
<gene>
    <name evidence="11" type="primary">rbsK</name>
    <name evidence="9" type="synonym">deoK</name>
    <name evidence="11" type="ORF">RWE15_01895</name>
</gene>
<evidence type="ECO:0000256" key="2">
    <source>
        <dbReference type="ARBA" id="ARBA00022723"/>
    </source>
</evidence>
<keyword evidence="5 9" id="KW-0067">ATP-binding</keyword>
<evidence type="ECO:0000256" key="6">
    <source>
        <dbReference type="ARBA" id="ARBA00022842"/>
    </source>
</evidence>
<keyword evidence="12" id="KW-1185">Reference proteome</keyword>
<comment type="caution">
    <text evidence="9">Lacks conserved residue(s) required for the propagation of feature annotation.</text>
</comment>
<evidence type="ECO:0000256" key="5">
    <source>
        <dbReference type="ARBA" id="ARBA00022840"/>
    </source>
</evidence>
<keyword evidence="8 9" id="KW-0119">Carbohydrate metabolism</keyword>
<evidence type="ECO:0000256" key="7">
    <source>
        <dbReference type="ARBA" id="ARBA00022958"/>
    </source>
</evidence>
<protein>
    <recommendedName>
        <fullName evidence="9">Deoxyribokinase</fullName>
        <shortName evidence="9">dRK</shortName>
        <ecNumber evidence="9">2.7.1.229</ecNumber>
    </recommendedName>
    <alternativeName>
        <fullName evidence="9">ATP:2-deoxy-D-ribose 5-phosphotransferase</fullName>
    </alternativeName>
</protein>
<proteinExistence type="inferred from homology"/>
<feature type="binding site" evidence="9">
    <location>
        <begin position="220"/>
        <end position="225"/>
    </location>
    <ligand>
        <name>ATP</name>
        <dbReference type="ChEBI" id="CHEBI:30616"/>
    </ligand>
</feature>
<feature type="binding site" evidence="9">
    <location>
        <begin position="10"/>
        <end position="12"/>
    </location>
    <ligand>
        <name>substrate</name>
    </ligand>
</feature>
<dbReference type="SUPFAM" id="SSF53613">
    <property type="entry name" value="Ribokinase-like"/>
    <property type="match status" value="1"/>
</dbReference>
<dbReference type="Proteomes" id="UP001281447">
    <property type="component" value="Unassembled WGS sequence"/>
</dbReference>
<comment type="function">
    <text evidence="9">Catalyzes the ATP-dependent phosphorylation of 2-deoxy-D-ribose to 2-deoxy-D-ribose 5-phosphate (dRib-5P), allowing the use of deoxyribose as the sole carbon source.</text>
</comment>
<feature type="binding site" evidence="9">
    <location>
        <position position="184"/>
    </location>
    <ligand>
        <name>ATP</name>
        <dbReference type="ChEBI" id="CHEBI:30616"/>
    </ligand>
</feature>
<dbReference type="Pfam" id="PF00294">
    <property type="entry name" value="PfkB"/>
    <property type="match status" value="1"/>
</dbReference>
<keyword evidence="6 9" id="KW-0460">Magnesium</keyword>
<feature type="binding site" evidence="9">
    <location>
        <position position="252"/>
    </location>
    <ligand>
        <name>substrate</name>
    </ligand>
</feature>
<comment type="cofactor">
    <cofactor evidence="9">
        <name>Mg(2+)</name>
        <dbReference type="ChEBI" id="CHEBI:18420"/>
    </cofactor>
</comment>
<evidence type="ECO:0000256" key="9">
    <source>
        <dbReference type="HAMAP-Rule" id="MF_01987"/>
    </source>
</evidence>
<dbReference type="HAMAP" id="MF_01987">
    <property type="entry name" value="Ribokinase"/>
    <property type="match status" value="1"/>
</dbReference>
<dbReference type="InterPro" id="IPR002139">
    <property type="entry name" value="Ribo/fructo_kinase"/>
</dbReference>
<feature type="site" description="Important for substrate specificity" evidence="9">
    <location>
        <position position="10"/>
    </location>
</feature>
<dbReference type="EMBL" id="JAWDIP010000003">
    <property type="protein sequence ID" value="MDY0393407.1"/>
    <property type="molecule type" value="Genomic_DNA"/>
</dbReference>
<evidence type="ECO:0000313" key="12">
    <source>
        <dbReference type="Proteomes" id="UP001281447"/>
    </source>
</evidence>
<keyword evidence="9" id="KW-0963">Cytoplasm</keyword>
<feature type="binding site" evidence="9">
    <location>
        <position position="287"/>
    </location>
    <ligand>
        <name>K(+)</name>
        <dbReference type="ChEBI" id="CHEBI:29103"/>
    </ligand>
</feature>
<keyword evidence="2 9" id="KW-0479">Metal-binding</keyword>
<evidence type="ECO:0000259" key="10">
    <source>
        <dbReference type="Pfam" id="PF00294"/>
    </source>
</evidence>
<keyword evidence="3 9" id="KW-0547">Nucleotide-binding</keyword>
<evidence type="ECO:0000313" key="11">
    <source>
        <dbReference type="EMBL" id="MDY0393407.1"/>
    </source>
</evidence>
<feature type="binding site" evidence="9">
    <location>
        <position position="139"/>
    </location>
    <ligand>
        <name>substrate</name>
    </ligand>
</feature>
<sequence>MDIAVIGSNMVDLITYVDSMPKEGETLEASSFEMGCGGKGANQAVAAAKMGSEVLMLSKVGADMFGDNTIANFKKYEIDTTYVEKVNGIASGVAPIFVDHDSNNRILIVKGANQHLLPADIDRAASKIKQCKLMVLQLEISLETVYHAIDFGRQHGIPVVLNPAPATKDLDFKSVCKCDFFIPNESELEILTGMPVTTKEEVREASLFLVKKGVKQVIVTMGRQGVLWASESTVGHVEAHDVGAVDTTGAGDAFIGCFAHEYVQTGNLKESIKQASAYAAWSVTKRGTQTSYPNRLDFMNWKI</sequence>
<feature type="binding site" evidence="9">
    <location>
        <position position="285"/>
    </location>
    <ligand>
        <name>K(+)</name>
        <dbReference type="ChEBI" id="CHEBI:29103"/>
    </ligand>
</feature>
<organism evidence="11 12">
    <name type="scientific">Tigheibacillus halophilus</name>
    <dbReference type="NCBI Taxonomy" id="361280"/>
    <lineage>
        <taxon>Bacteria</taxon>
        <taxon>Bacillati</taxon>
        <taxon>Bacillota</taxon>
        <taxon>Bacilli</taxon>
        <taxon>Bacillales</taxon>
        <taxon>Bacillaceae</taxon>
        <taxon>Tigheibacillus</taxon>
    </lineage>
</organism>
<dbReference type="InterPro" id="IPR029056">
    <property type="entry name" value="Ribokinase-like"/>
</dbReference>
<dbReference type="RefSeq" id="WP_390356582.1">
    <property type="nucleotide sequence ID" value="NZ_JBHUIZ010000013.1"/>
</dbReference>
<dbReference type="InterPro" id="IPR011877">
    <property type="entry name" value="Ribokinase"/>
</dbReference>
<evidence type="ECO:0000256" key="8">
    <source>
        <dbReference type="ARBA" id="ARBA00023277"/>
    </source>
</evidence>
<dbReference type="PANTHER" id="PTHR10584:SF166">
    <property type="entry name" value="RIBOKINASE"/>
    <property type="match status" value="1"/>
</dbReference>
<feature type="binding site" evidence="9">
    <location>
        <position position="291"/>
    </location>
    <ligand>
        <name>K(+)</name>
        <dbReference type="ChEBI" id="CHEBI:29103"/>
    </ligand>
</feature>
<reference evidence="11 12" key="1">
    <citation type="submission" date="2023-10" db="EMBL/GenBank/DDBJ databases">
        <title>Virgibacillus halophilus 5B73C genome.</title>
        <authorList>
            <person name="Miliotis G."/>
            <person name="Sengupta P."/>
            <person name="Hameed A."/>
            <person name="Chuvochina M."/>
            <person name="Mcdonagh F."/>
            <person name="Simpson A.C."/>
            <person name="Singh N.K."/>
            <person name="Rekha P.D."/>
            <person name="Raman K."/>
            <person name="Hugenholtz P."/>
            <person name="Venkateswaran K."/>
        </authorList>
    </citation>
    <scope>NUCLEOTIDE SEQUENCE [LARGE SCALE GENOMIC DNA]</scope>
    <source>
        <strain evidence="11 12">5B73C</strain>
    </source>
</reference>
<comment type="catalytic activity">
    <reaction evidence="9">
        <text>2-deoxy-D-ribose + ATP = 2-deoxy-D-ribose 5-phosphate + ADP + H(+)</text>
        <dbReference type="Rhea" id="RHEA:30871"/>
        <dbReference type="ChEBI" id="CHEBI:15378"/>
        <dbReference type="ChEBI" id="CHEBI:30616"/>
        <dbReference type="ChEBI" id="CHEBI:62877"/>
        <dbReference type="ChEBI" id="CHEBI:90761"/>
        <dbReference type="ChEBI" id="CHEBI:456216"/>
        <dbReference type="EC" id="2.7.1.229"/>
    </reaction>
</comment>
<comment type="caution">
    <text evidence="11">The sequence shown here is derived from an EMBL/GenBank/DDBJ whole genome shotgun (WGS) entry which is preliminary data.</text>
</comment>
<feature type="binding site" evidence="9">
    <location>
        <begin position="251"/>
        <end position="252"/>
    </location>
    <ligand>
        <name>ATP</name>
        <dbReference type="ChEBI" id="CHEBI:30616"/>
    </ligand>
</feature>
<name>A0ABU5C272_9BACI</name>
<feature type="active site" description="Proton acceptor" evidence="9">
    <location>
        <position position="252"/>
    </location>
</feature>
<dbReference type="GO" id="GO:0004747">
    <property type="term" value="F:ribokinase activity"/>
    <property type="evidence" value="ECO:0007669"/>
    <property type="project" value="UniProtKB-EC"/>
</dbReference>
<feature type="binding site" evidence="9">
    <location>
        <position position="282"/>
    </location>
    <ligand>
        <name>K(+)</name>
        <dbReference type="ChEBI" id="CHEBI:29103"/>
    </ligand>
</feature>
<evidence type="ECO:0000256" key="4">
    <source>
        <dbReference type="ARBA" id="ARBA00022777"/>
    </source>
</evidence>
<dbReference type="EC" id="2.7.1.229" evidence="9"/>
<dbReference type="Gene3D" id="3.40.1190.20">
    <property type="match status" value="1"/>
</dbReference>
<evidence type="ECO:0000256" key="1">
    <source>
        <dbReference type="ARBA" id="ARBA00022679"/>
    </source>
</evidence>
<feature type="binding site" evidence="9">
    <location>
        <position position="246"/>
    </location>
    <ligand>
        <name>K(+)</name>
        <dbReference type="ChEBI" id="CHEBI:29103"/>
    </ligand>
</feature>
<comment type="subunit">
    <text evidence="9">Homodimer.</text>
</comment>
<keyword evidence="1 9" id="KW-0808">Transferase</keyword>
<accession>A0ABU5C272</accession>
<feature type="binding site" evidence="9">
    <location>
        <position position="248"/>
    </location>
    <ligand>
        <name>K(+)</name>
        <dbReference type="ChEBI" id="CHEBI:29103"/>
    </ligand>
</feature>
<dbReference type="PRINTS" id="PR00990">
    <property type="entry name" value="RIBOKINASE"/>
</dbReference>
<comment type="similarity">
    <text evidence="9">Belongs to the carbohydrate kinase PfkB family. Deoxyribokinase subfamily.</text>
</comment>
<evidence type="ECO:0000256" key="3">
    <source>
        <dbReference type="ARBA" id="ARBA00022741"/>
    </source>
</evidence>
<feature type="domain" description="Carbohydrate kinase PfkB" evidence="10">
    <location>
        <begin position="2"/>
        <end position="294"/>
    </location>
</feature>
<comment type="subcellular location">
    <subcellularLocation>
        <location evidence="9">Cytoplasm</location>
    </subcellularLocation>
</comment>
<keyword evidence="7 9" id="KW-0630">Potassium</keyword>
<dbReference type="PANTHER" id="PTHR10584">
    <property type="entry name" value="SUGAR KINASE"/>
    <property type="match status" value="1"/>
</dbReference>
<dbReference type="CDD" id="cd01174">
    <property type="entry name" value="ribokinase"/>
    <property type="match status" value="1"/>
</dbReference>
<dbReference type="NCBIfam" id="TIGR02152">
    <property type="entry name" value="D_ribokin_bact"/>
    <property type="match status" value="1"/>
</dbReference>